<gene>
    <name evidence="2" type="ORF">ES692_05195</name>
</gene>
<dbReference type="AlphaFoldDB" id="A0A5C7BDT0"/>
<dbReference type="RefSeq" id="WP_147231294.1">
    <property type="nucleotide sequence ID" value="NZ_VOSB01000006.1"/>
</dbReference>
<evidence type="ECO:0000313" key="2">
    <source>
        <dbReference type="EMBL" id="TXE18849.1"/>
    </source>
</evidence>
<feature type="region of interest" description="Disordered" evidence="1">
    <location>
        <begin position="1"/>
        <end position="91"/>
    </location>
</feature>
<feature type="compositionally biased region" description="Basic and acidic residues" evidence="1">
    <location>
        <begin position="25"/>
        <end position="41"/>
    </location>
</feature>
<feature type="compositionally biased region" description="Low complexity" evidence="1">
    <location>
        <begin position="1"/>
        <end position="17"/>
    </location>
</feature>
<keyword evidence="3" id="KW-1185">Reference proteome</keyword>
<reference evidence="2 3" key="1">
    <citation type="submission" date="2019-08" db="EMBL/GenBank/DDBJ databases">
        <title>Genome of Psychroserpens burtonensis ACAM 167.</title>
        <authorList>
            <person name="Bowman J.P."/>
        </authorList>
    </citation>
    <scope>NUCLEOTIDE SEQUENCE [LARGE SCALE GENOMIC DNA]</scope>
    <source>
        <strain evidence="2 3">ACAM 167</strain>
    </source>
</reference>
<accession>A0A5C7BDT0</accession>
<proteinExistence type="predicted"/>
<evidence type="ECO:0000313" key="3">
    <source>
        <dbReference type="Proteomes" id="UP000321938"/>
    </source>
</evidence>
<dbReference type="Proteomes" id="UP000321938">
    <property type="component" value="Unassembled WGS sequence"/>
</dbReference>
<dbReference type="EMBL" id="VOSB01000006">
    <property type="protein sequence ID" value="TXE18849.1"/>
    <property type="molecule type" value="Genomic_DNA"/>
</dbReference>
<organism evidence="2 3">
    <name type="scientific">Psychroserpens burtonensis</name>
    <dbReference type="NCBI Taxonomy" id="49278"/>
    <lineage>
        <taxon>Bacteria</taxon>
        <taxon>Pseudomonadati</taxon>
        <taxon>Bacteroidota</taxon>
        <taxon>Flavobacteriia</taxon>
        <taxon>Flavobacteriales</taxon>
        <taxon>Flavobacteriaceae</taxon>
        <taxon>Psychroserpens</taxon>
    </lineage>
</organism>
<protein>
    <submittedName>
        <fullName evidence="2">Uncharacterized protein</fullName>
    </submittedName>
</protein>
<sequence>MTTKKSSSIKTTNAKNSLTSIVSSEKQERDNSNLNQKKRDQGITANDLFNTDTKNSNIADNHNSKSAQTTIKKEERSRLSNRNKEKVSDAPTKIEDVVLDISEEKIKDALKESKKSKDSLTKKETRWSINPQLIVSNYGAFNAKTSDNASTNYGLLLGLRITNNSFLRFGVRKLDLM</sequence>
<feature type="compositionally biased region" description="Polar residues" evidence="1">
    <location>
        <begin position="43"/>
        <end position="70"/>
    </location>
</feature>
<name>A0A5C7BDT0_9FLAO</name>
<evidence type="ECO:0000256" key="1">
    <source>
        <dbReference type="SAM" id="MobiDB-lite"/>
    </source>
</evidence>
<dbReference type="STRING" id="1123037.GCA_000425305_02703"/>
<comment type="caution">
    <text evidence="2">The sequence shown here is derived from an EMBL/GenBank/DDBJ whole genome shotgun (WGS) entry which is preliminary data.</text>
</comment>
<feature type="compositionally biased region" description="Basic and acidic residues" evidence="1">
    <location>
        <begin position="71"/>
        <end position="91"/>
    </location>
</feature>